<evidence type="ECO:0000313" key="3">
    <source>
        <dbReference type="EMBL" id="KAL3845511.1"/>
    </source>
</evidence>
<feature type="transmembrane region" description="Helical" evidence="2">
    <location>
        <begin position="87"/>
        <end position="111"/>
    </location>
</feature>
<protein>
    <submittedName>
        <fullName evidence="3">Uncharacterized protein</fullName>
    </submittedName>
</protein>
<keyword evidence="4" id="KW-1185">Reference proteome</keyword>
<dbReference type="AlphaFoldDB" id="A0ABD3U7U0"/>
<evidence type="ECO:0000313" key="4">
    <source>
        <dbReference type="Proteomes" id="UP001634393"/>
    </source>
</evidence>
<dbReference type="EMBL" id="JBJXBP010000002">
    <property type="protein sequence ID" value="KAL3845511.1"/>
    <property type="molecule type" value="Genomic_DNA"/>
</dbReference>
<reference evidence="3 4" key="1">
    <citation type="submission" date="2024-12" db="EMBL/GenBank/DDBJ databases">
        <title>The unique morphological basis and parallel evolutionary history of personate flowers in Penstemon.</title>
        <authorList>
            <person name="Depatie T.H."/>
            <person name="Wessinger C.A."/>
        </authorList>
    </citation>
    <scope>NUCLEOTIDE SEQUENCE [LARGE SCALE GENOMIC DNA]</scope>
    <source>
        <strain evidence="3">WTNN_2</strain>
        <tissue evidence="3">Leaf</tissue>
    </source>
</reference>
<dbReference type="PANTHER" id="PTHR35278:SF1">
    <property type="entry name" value="F8K7.16"/>
    <property type="match status" value="1"/>
</dbReference>
<organism evidence="3 4">
    <name type="scientific">Penstemon smallii</name>
    <dbReference type="NCBI Taxonomy" id="265156"/>
    <lineage>
        <taxon>Eukaryota</taxon>
        <taxon>Viridiplantae</taxon>
        <taxon>Streptophyta</taxon>
        <taxon>Embryophyta</taxon>
        <taxon>Tracheophyta</taxon>
        <taxon>Spermatophyta</taxon>
        <taxon>Magnoliopsida</taxon>
        <taxon>eudicotyledons</taxon>
        <taxon>Gunneridae</taxon>
        <taxon>Pentapetalae</taxon>
        <taxon>asterids</taxon>
        <taxon>lamiids</taxon>
        <taxon>Lamiales</taxon>
        <taxon>Plantaginaceae</taxon>
        <taxon>Cheloneae</taxon>
        <taxon>Penstemon</taxon>
    </lineage>
</organism>
<keyword evidence="2" id="KW-0812">Transmembrane</keyword>
<evidence type="ECO:0000256" key="2">
    <source>
        <dbReference type="SAM" id="Phobius"/>
    </source>
</evidence>
<keyword evidence="2" id="KW-0472">Membrane</keyword>
<comment type="caution">
    <text evidence="3">The sequence shown here is derived from an EMBL/GenBank/DDBJ whole genome shotgun (WGS) entry which is preliminary data.</text>
</comment>
<feature type="transmembrane region" description="Helical" evidence="2">
    <location>
        <begin position="54"/>
        <end position="75"/>
    </location>
</feature>
<name>A0ABD3U7U0_9LAMI</name>
<dbReference type="Proteomes" id="UP001634393">
    <property type="component" value="Unassembled WGS sequence"/>
</dbReference>
<feature type="compositionally biased region" description="Basic residues" evidence="1">
    <location>
        <begin position="228"/>
        <end position="240"/>
    </location>
</feature>
<keyword evidence="2" id="KW-1133">Transmembrane helix</keyword>
<dbReference type="PANTHER" id="PTHR35278">
    <property type="entry name" value="TRANSMEMBRANE PROTEIN-RELATED"/>
    <property type="match status" value="1"/>
</dbReference>
<proteinExistence type="predicted"/>
<feature type="region of interest" description="Disordered" evidence="1">
    <location>
        <begin position="219"/>
        <end position="240"/>
    </location>
</feature>
<gene>
    <name evidence="3" type="ORF">ACJIZ3_002914</name>
</gene>
<evidence type="ECO:0000256" key="1">
    <source>
        <dbReference type="SAM" id="MobiDB-lite"/>
    </source>
</evidence>
<sequence length="240" mass="27959">MGNVIGSFFSGFSQVLGQLLGHPLDFLSGKSCNSACGPTWDFVCYIENFCISNLLKLVMVATLVYFVLLFFYLLYKLGICQCICHTWFRIIWACFATCFSALDFCCTYVCFKLRSVKRKHRGRRRDIELAVISSSTSEEDYELGEDFSFQQPKNVENTRLRSKRKNYKEEHMKRSLRPNTHRAHVGIAGNLIHMHRTRRKSLSNGDDHITPLHHHIRVTRSSRFAQKGNRHRSGIHHRRR</sequence>
<accession>A0ABD3U7U0</accession>